<feature type="domain" description="PPIase cyclophilin-type" evidence="6">
    <location>
        <begin position="121"/>
        <end position="269"/>
    </location>
</feature>
<organism evidence="7 8">
    <name type="scientific">Arthrobacter alpinus</name>
    <dbReference type="NCBI Taxonomy" id="656366"/>
    <lineage>
        <taxon>Bacteria</taxon>
        <taxon>Bacillati</taxon>
        <taxon>Actinomycetota</taxon>
        <taxon>Actinomycetes</taxon>
        <taxon>Micrococcales</taxon>
        <taxon>Micrococcaceae</taxon>
        <taxon>Arthrobacter</taxon>
    </lineage>
</organism>
<sequence>MRGEHTAHIEEEAQLVTSNKSSREAKARVARMEANQALHTQQLRRRKRDNLLALIAMVVALAVAVVLALTVFSARDSADSTSSASAPATAAAQTNSPEVPLAETAAGKTFTGTLSLNGKPLGVSLDGTAAPQAAAVFKSLADSNFMTGKTCHRLADSTDFGVLQCGSLTGDGQGDPKYQWGPVENTPADGKYPAGTIAVARANTTYSNGTQFFIAFKDTVLPQDTGGYTIVGKVTSGLDVVTDIAKAGIADGATDGAPSTKVTIDSFQLK</sequence>
<dbReference type="AlphaFoldDB" id="A0A1H5GC59"/>
<dbReference type="PROSITE" id="PS50072">
    <property type="entry name" value="CSA_PPIASE_2"/>
    <property type="match status" value="1"/>
</dbReference>
<evidence type="ECO:0000256" key="3">
    <source>
        <dbReference type="ARBA" id="ARBA00023235"/>
    </source>
</evidence>
<feature type="compositionally biased region" description="Low complexity" evidence="4">
    <location>
        <begin position="79"/>
        <end position="92"/>
    </location>
</feature>
<dbReference type="EC" id="5.2.1.8" evidence="1"/>
<evidence type="ECO:0000256" key="2">
    <source>
        <dbReference type="ARBA" id="ARBA00023110"/>
    </source>
</evidence>
<dbReference type="InterPro" id="IPR029000">
    <property type="entry name" value="Cyclophilin-like_dom_sf"/>
</dbReference>
<dbReference type="SUPFAM" id="SSF50891">
    <property type="entry name" value="Cyclophilin-like"/>
    <property type="match status" value="1"/>
</dbReference>
<dbReference type="InterPro" id="IPR002130">
    <property type="entry name" value="Cyclophilin-type_PPIase_dom"/>
</dbReference>
<dbReference type="InterPro" id="IPR044665">
    <property type="entry name" value="E_coli_cyclophilin_A-like"/>
</dbReference>
<proteinExistence type="predicted"/>
<keyword evidence="5" id="KW-0812">Transmembrane</keyword>
<accession>A0A1H5GC59</accession>
<keyword evidence="5" id="KW-0472">Membrane</keyword>
<dbReference type="Proteomes" id="UP000182725">
    <property type="component" value="Unassembled WGS sequence"/>
</dbReference>
<dbReference type="GO" id="GO:0003755">
    <property type="term" value="F:peptidyl-prolyl cis-trans isomerase activity"/>
    <property type="evidence" value="ECO:0007669"/>
    <property type="project" value="UniProtKB-KW"/>
</dbReference>
<dbReference type="Gene3D" id="2.40.100.10">
    <property type="entry name" value="Cyclophilin-like"/>
    <property type="match status" value="1"/>
</dbReference>
<feature type="transmembrane region" description="Helical" evidence="5">
    <location>
        <begin position="51"/>
        <end position="72"/>
    </location>
</feature>
<dbReference type="Pfam" id="PF00160">
    <property type="entry name" value="Pro_isomerase"/>
    <property type="match status" value="1"/>
</dbReference>
<dbReference type="PANTHER" id="PTHR43246">
    <property type="entry name" value="PEPTIDYL-PROLYL CIS-TRANS ISOMERASE CYP38, CHLOROPLASTIC"/>
    <property type="match status" value="1"/>
</dbReference>
<evidence type="ECO:0000313" key="7">
    <source>
        <dbReference type="EMBL" id="SEE13111.1"/>
    </source>
</evidence>
<dbReference type="EMBL" id="FNTV01000001">
    <property type="protein sequence ID" value="SEE13111.1"/>
    <property type="molecule type" value="Genomic_DNA"/>
</dbReference>
<name>A0A1H5GC59_9MICC</name>
<reference evidence="7 8" key="1">
    <citation type="submission" date="2016-10" db="EMBL/GenBank/DDBJ databases">
        <authorList>
            <person name="de Groot N.N."/>
        </authorList>
    </citation>
    <scope>NUCLEOTIDE SEQUENCE [LARGE SCALE GENOMIC DNA]</scope>
    <source>
        <strain evidence="7 8">DSM 22274</strain>
    </source>
</reference>
<evidence type="ECO:0000256" key="1">
    <source>
        <dbReference type="ARBA" id="ARBA00013194"/>
    </source>
</evidence>
<feature type="region of interest" description="Disordered" evidence="4">
    <location>
        <begin position="79"/>
        <end position="101"/>
    </location>
</feature>
<evidence type="ECO:0000256" key="5">
    <source>
        <dbReference type="SAM" id="Phobius"/>
    </source>
</evidence>
<keyword evidence="3 7" id="KW-0413">Isomerase</keyword>
<keyword evidence="5" id="KW-1133">Transmembrane helix</keyword>
<gene>
    <name evidence="7" type="ORF">SAMN04489740_0723</name>
</gene>
<evidence type="ECO:0000313" key="8">
    <source>
        <dbReference type="Proteomes" id="UP000182725"/>
    </source>
</evidence>
<evidence type="ECO:0000256" key="4">
    <source>
        <dbReference type="SAM" id="MobiDB-lite"/>
    </source>
</evidence>
<keyword evidence="2" id="KW-0697">Rotamase</keyword>
<evidence type="ECO:0000259" key="6">
    <source>
        <dbReference type="PROSITE" id="PS50072"/>
    </source>
</evidence>
<protein>
    <recommendedName>
        <fullName evidence="1">peptidylprolyl isomerase</fullName>
        <ecNumber evidence="1">5.2.1.8</ecNumber>
    </recommendedName>
</protein>